<dbReference type="RefSeq" id="WP_087299695.1">
    <property type="nucleotide sequence ID" value="NZ_NFKQ01000002.1"/>
</dbReference>
<accession>A0A1Y4N5B3</accession>
<dbReference type="AlphaFoldDB" id="A0A1Y4N5B3"/>
<dbReference type="Proteomes" id="UP000196386">
    <property type="component" value="Unassembled WGS sequence"/>
</dbReference>
<comment type="caution">
    <text evidence="1">The sequence shown here is derived from an EMBL/GenBank/DDBJ whole genome shotgun (WGS) entry which is preliminary data.</text>
</comment>
<proteinExistence type="predicted"/>
<reference evidence="2" key="1">
    <citation type="submission" date="2017-04" db="EMBL/GenBank/DDBJ databases">
        <title>Function of individual gut microbiota members based on whole genome sequencing of pure cultures obtained from chicken caecum.</title>
        <authorList>
            <person name="Medvecky M."/>
            <person name="Cejkova D."/>
            <person name="Polansky O."/>
            <person name="Karasova D."/>
            <person name="Kubasova T."/>
            <person name="Cizek A."/>
            <person name="Rychlik I."/>
        </authorList>
    </citation>
    <scope>NUCLEOTIDE SEQUENCE [LARGE SCALE GENOMIC DNA]</scope>
    <source>
        <strain evidence="2">An175</strain>
    </source>
</reference>
<organism evidence="1 2">
    <name type="scientific">Anaerotruncus colihominis</name>
    <dbReference type="NCBI Taxonomy" id="169435"/>
    <lineage>
        <taxon>Bacteria</taxon>
        <taxon>Bacillati</taxon>
        <taxon>Bacillota</taxon>
        <taxon>Clostridia</taxon>
        <taxon>Eubacteriales</taxon>
        <taxon>Oscillospiraceae</taxon>
        <taxon>Anaerotruncus</taxon>
    </lineage>
</organism>
<dbReference type="EMBL" id="NFKP01000003">
    <property type="protein sequence ID" value="OUP70591.1"/>
    <property type="molecule type" value="Genomic_DNA"/>
</dbReference>
<evidence type="ECO:0000313" key="1">
    <source>
        <dbReference type="EMBL" id="OUP70591.1"/>
    </source>
</evidence>
<evidence type="ECO:0000313" key="2">
    <source>
        <dbReference type="Proteomes" id="UP000196386"/>
    </source>
</evidence>
<name>A0A1Y4N5B3_9FIRM</name>
<protein>
    <submittedName>
        <fullName evidence="1">Uncharacterized protein</fullName>
    </submittedName>
</protein>
<sequence length="254" mass="28609">MMTYIIAPTTTNSLFAILEYPELRFLISDKIRHSVNSSEYSSIGVGLYETLTDAVGMGRMWSRIGIKYKDILGCLQSVQSIGESITSSKVMNQLQDIRKVVLPLNTFLGVLDLLMNGYTEEFCNLELVVSTPLQKDFDSLMELCYSNRVVASRMGLSKLEGATTPLMKNGINIIDDEMYESIGEFLLRSENHQLWVKLLSKYVGALEYSSLQCINVREFSKAVLNEKKSAVRVMVKFYLAANGYATLFRNGVQQ</sequence>
<gene>
    <name evidence="1" type="ORF">B5F11_03895</name>
</gene>